<evidence type="ECO:0000313" key="2">
    <source>
        <dbReference type="EMBL" id="KAH9371010.1"/>
    </source>
</evidence>
<evidence type="ECO:0000256" key="1">
    <source>
        <dbReference type="SAM" id="MobiDB-lite"/>
    </source>
</evidence>
<gene>
    <name evidence="2" type="ORF">HPB48_016999</name>
</gene>
<proteinExistence type="predicted"/>
<dbReference type="VEuPathDB" id="VectorBase:HLOH_041962"/>
<reference evidence="2 3" key="1">
    <citation type="journal article" date="2020" name="Cell">
        <title>Large-Scale Comparative Analyses of Tick Genomes Elucidate Their Genetic Diversity and Vector Capacities.</title>
        <authorList>
            <consortium name="Tick Genome and Microbiome Consortium (TIGMIC)"/>
            <person name="Jia N."/>
            <person name="Wang J."/>
            <person name="Shi W."/>
            <person name="Du L."/>
            <person name="Sun Y."/>
            <person name="Zhan W."/>
            <person name="Jiang J.F."/>
            <person name="Wang Q."/>
            <person name="Zhang B."/>
            <person name="Ji P."/>
            <person name="Bell-Sakyi L."/>
            <person name="Cui X.M."/>
            <person name="Yuan T.T."/>
            <person name="Jiang B.G."/>
            <person name="Yang W.F."/>
            <person name="Lam T.T."/>
            <person name="Chang Q.C."/>
            <person name="Ding S.J."/>
            <person name="Wang X.J."/>
            <person name="Zhu J.G."/>
            <person name="Ruan X.D."/>
            <person name="Zhao L."/>
            <person name="Wei J.T."/>
            <person name="Ye R.Z."/>
            <person name="Que T.C."/>
            <person name="Du C.H."/>
            <person name="Zhou Y.H."/>
            <person name="Cheng J.X."/>
            <person name="Dai P.F."/>
            <person name="Guo W.B."/>
            <person name="Han X.H."/>
            <person name="Huang E.J."/>
            <person name="Li L.F."/>
            <person name="Wei W."/>
            <person name="Gao Y.C."/>
            <person name="Liu J.Z."/>
            <person name="Shao H.Z."/>
            <person name="Wang X."/>
            <person name="Wang C.C."/>
            <person name="Yang T.C."/>
            <person name="Huo Q.B."/>
            <person name="Li W."/>
            <person name="Chen H.Y."/>
            <person name="Chen S.E."/>
            <person name="Zhou L.G."/>
            <person name="Ni X.B."/>
            <person name="Tian J.H."/>
            <person name="Sheng Y."/>
            <person name="Liu T."/>
            <person name="Pan Y.S."/>
            <person name="Xia L.Y."/>
            <person name="Li J."/>
            <person name="Zhao F."/>
            <person name="Cao W.C."/>
        </authorList>
    </citation>
    <scope>NUCLEOTIDE SEQUENCE [LARGE SCALE GENOMIC DNA]</scope>
    <source>
        <strain evidence="2">HaeL-2018</strain>
    </source>
</reference>
<dbReference type="Proteomes" id="UP000821853">
    <property type="component" value="Chromosome 3"/>
</dbReference>
<protein>
    <submittedName>
        <fullName evidence="2">Uncharacterized protein</fullName>
    </submittedName>
</protein>
<dbReference type="AlphaFoldDB" id="A0A9J6G6E3"/>
<organism evidence="2 3">
    <name type="scientific">Haemaphysalis longicornis</name>
    <name type="common">Bush tick</name>
    <dbReference type="NCBI Taxonomy" id="44386"/>
    <lineage>
        <taxon>Eukaryota</taxon>
        <taxon>Metazoa</taxon>
        <taxon>Ecdysozoa</taxon>
        <taxon>Arthropoda</taxon>
        <taxon>Chelicerata</taxon>
        <taxon>Arachnida</taxon>
        <taxon>Acari</taxon>
        <taxon>Parasitiformes</taxon>
        <taxon>Ixodida</taxon>
        <taxon>Ixodoidea</taxon>
        <taxon>Ixodidae</taxon>
        <taxon>Haemaphysalinae</taxon>
        <taxon>Haemaphysalis</taxon>
    </lineage>
</organism>
<name>A0A9J6G6E3_HAELO</name>
<feature type="region of interest" description="Disordered" evidence="1">
    <location>
        <begin position="1"/>
        <end position="46"/>
    </location>
</feature>
<comment type="caution">
    <text evidence="2">The sequence shown here is derived from an EMBL/GenBank/DDBJ whole genome shotgun (WGS) entry which is preliminary data.</text>
</comment>
<keyword evidence="3" id="KW-1185">Reference proteome</keyword>
<dbReference type="EMBL" id="JABSTR010000005">
    <property type="protein sequence ID" value="KAH9371010.1"/>
    <property type="molecule type" value="Genomic_DNA"/>
</dbReference>
<sequence length="94" mass="9927">MLQDDNVGAGFFQRSAAETAPPPSVHEEYSGSWNQDGRSSPYGDVSHAAGWPSEGAAFPAQTVYGGFNYPVLAAAAAASGFDKVNRFMSSTIFF</sequence>
<accession>A0A9J6G6E3</accession>
<evidence type="ECO:0000313" key="3">
    <source>
        <dbReference type="Proteomes" id="UP000821853"/>
    </source>
</evidence>